<evidence type="ECO:0000313" key="2">
    <source>
        <dbReference type="Proteomes" id="UP000012153"/>
    </source>
</evidence>
<comment type="caution">
    <text evidence="1">The sequence shown here is derived from an EMBL/GenBank/DDBJ whole genome shotgun (WGS) entry which is preliminary data.</text>
</comment>
<organism evidence="1 2">
    <name type="scientific">Leptospira noguchii serovar Autumnalis str. ZUN142</name>
    <dbReference type="NCBI Taxonomy" id="1085540"/>
    <lineage>
        <taxon>Bacteria</taxon>
        <taxon>Pseudomonadati</taxon>
        <taxon>Spirochaetota</taxon>
        <taxon>Spirochaetia</taxon>
        <taxon>Leptospirales</taxon>
        <taxon>Leptospiraceae</taxon>
        <taxon>Leptospira</taxon>
    </lineage>
</organism>
<evidence type="ECO:0000313" key="1">
    <source>
        <dbReference type="EMBL" id="EMO39274.1"/>
    </source>
</evidence>
<dbReference type="AlphaFoldDB" id="M6UDV7"/>
<name>M6UDV7_9LEPT</name>
<dbReference type="EMBL" id="AHOP02000055">
    <property type="protein sequence ID" value="EMO39274.1"/>
    <property type="molecule type" value="Genomic_DNA"/>
</dbReference>
<protein>
    <submittedName>
        <fullName evidence="1">Uncharacterized protein</fullName>
    </submittedName>
</protein>
<dbReference type="Proteomes" id="UP000012153">
    <property type="component" value="Unassembled WGS sequence"/>
</dbReference>
<reference evidence="1 2" key="1">
    <citation type="submission" date="2013-01" db="EMBL/GenBank/DDBJ databases">
        <authorList>
            <person name="Harkins D.M."/>
            <person name="Durkin A.S."/>
            <person name="Brinkac L.M."/>
            <person name="Haft D.H."/>
            <person name="Selengut J.D."/>
            <person name="Sanka R."/>
            <person name="DePew J."/>
            <person name="Purushe J."/>
            <person name="Matthias M.A."/>
            <person name="Vinetz J.M."/>
            <person name="Sutton G.G."/>
            <person name="Nierman W.C."/>
            <person name="Fouts D.E."/>
        </authorList>
    </citation>
    <scope>NUCLEOTIDE SEQUENCE [LARGE SCALE GENOMIC DNA]</scope>
    <source>
        <strain evidence="1 2">ZUN142</strain>
    </source>
</reference>
<accession>M6UDV7</accession>
<gene>
    <name evidence="1" type="ORF">LEP1GSC186_0687</name>
</gene>
<proteinExistence type="predicted"/>
<sequence length="37" mass="4500">MKNFHTYLPQNSITFPNSTFDRIFVFLKPTTIELYKF</sequence>